<comment type="caution">
    <text evidence="2">The sequence shown here is derived from an EMBL/GenBank/DDBJ whole genome shotgun (WGS) entry which is preliminary data.</text>
</comment>
<proteinExistence type="predicted"/>
<feature type="region of interest" description="Disordered" evidence="1">
    <location>
        <begin position="1"/>
        <end position="30"/>
    </location>
</feature>
<reference evidence="2 3" key="1">
    <citation type="journal article" date="2018" name="Nat. Ecol. Evol.">
        <title>Shark genomes provide insights into elasmobranch evolution and the origin of vertebrates.</title>
        <authorList>
            <person name="Hara Y"/>
            <person name="Yamaguchi K"/>
            <person name="Onimaru K"/>
            <person name="Kadota M"/>
            <person name="Koyanagi M"/>
            <person name="Keeley SD"/>
            <person name="Tatsumi K"/>
            <person name="Tanaka K"/>
            <person name="Motone F"/>
            <person name="Kageyama Y"/>
            <person name="Nozu R"/>
            <person name="Adachi N"/>
            <person name="Nishimura O"/>
            <person name="Nakagawa R"/>
            <person name="Tanegashima C"/>
            <person name="Kiyatake I"/>
            <person name="Matsumoto R"/>
            <person name="Murakumo K"/>
            <person name="Nishida K"/>
            <person name="Terakita A"/>
            <person name="Kuratani S"/>
            <person name="Sato K"/>
            <person name="Hyodo S Kuraku.S."/>
        </authorList>
    </citation>
    <scope>NUCLEOTIDE SEQUENCE [LARGE SCALE GENOMIC DNA]</scope>
</reference>
<protein>
    <submittedName>
        <fullName evidence="2">Uncharacterized protein</fullName>
    </submittedName>
</protein>
<gene>
    <name evidence="2" type="ORF">chiPu_0003749</name>
</gene>
<sequence length="117" mass="13049">MSCQESRDHVAHAVERFQKDKEKLSEQQEEVQRKLAQMQLEEHKKEEKEKAKKVLPSFLVRVTTQQLVVISATPGSAYSSDGTPPFYSYDLTTSTVQGICPCGDVNDTSEECTGPGL</sequence>
<organism evidence="2 3">
    <name type="scientific">Chiloscyllium punctatum</name>
    <name type="common">Brownbanded bambooshark</name>
    <name type="synonym">Hemiscyllium punctatum</name>
    <dbReference type="NCBI Taxonomy" id="137246"/>
    <lineage>
        <taxon>Eukaryota</taxon>
        <taxon>Metazoa</taxon>
        <taxon>Chordata</taxon>
        <taxon>Craniata</taxon>
        <taxon>Vertebrata</taxon>
        <taxon>Chondrichthyes</taxon>
        <taxon>Elasmobranchii</taxon>
        <taxon>Galeomorphii</taxon>
        <taxon>Galeoidea</taxon>
        <taxon>Orectolobiformes</taxon>
        <taxon>Hemiscylliidae</taxon>
        <taxon>Chiloscyllium</taxon>
    </lineage>
</organism>
<evidence type="ECO:0000313" key="3">
    <source>
        <dbReference type="Proteomes" id="UP000287033"/>
    </source>
</evidence>
<accession>A0A401S4R8</accession>
<dbReference type="EMBL" id="BEZZ01000084">
    <property type="protein sequence ID" value="GCC25339.1"/>
    <property type="molecule type" value="Genomic_DNA"/>
</dbReference>
<dbReference type="AlphaFoldDB" id="A0A401S4R8"/>
<dbReference type="Proteomes" id="UP000287033">
    <property type="component" value="Unassembled WGS sequence"/>
</dbReference>
<keyword evidence="3" id="KW-1185">Reference proteome</keyword>
<name>A0A401S4R8_CHIPU</name>
<evidence type="ECO:0000256" key="1">
    <source>
        <dbReference type="SAM" id="MobiDB-lite"/>
    </source>
</evidence>
<evidence type="ECO:0000313" key="2">
    <source>
        <dbReference type="EMBL" id="GCC25339.1"/>
    </source>
</evidence>